<dbReference type="Proteomes" id="UP000004382">
    <property type="component" value="Unassembled WGS sequence"/>
</dbReference>
<reference evidence="1 2" key="1">
    <citation type="submission" date="2011-09" db="EMBL/GenBank/DDBJ databases">
        <title>The draft genome of Methylobacterium extorquens DSM 13060.</title>
        <authorList>
            <consortium name="US DOE Joint Genome Institute (JGI-PGF)"/>
            <person name="Lucas S."/>
            <person name="Han J."/>
            <person name="Lapidus A."/>
            <person name="Cheng J.-F."/>
            <person name="Goodwin L."/>
            <person name="Pitluck S."/>
            <person name="Peters L."/>
            <person name="Land M.L."/>
            <person name="Hauser L."/>
            <person name="Koskimaki J."/>
            <person name="Halonen O."/>
            <person name="Pirttila A."/>
            <person name="Frank C."/>
            <person name="Woyke T.J."/>
        </authorList>
    </citation>
    <scope>NUCLEOTIDE SEQUENCE [LARGE SCALE GENOMIC DNA]</scope>
    <source>
        <strain evidence="1 2">DSM 13060</strain>
    </source>
</reference>
<evidence type="ECO:0000313" key="1">
    <source>
        <dbReference type="EMBL" id="EHP82130.1"/>
    </source>
</evidence>
<organism evidence="1 2">
    <name type="scientific">Methylorubrum extorquens DSM 13060</name>
    <dbReference type="NCBI Taxonomy" id="882800"/>
    <lineage>
        <taxon>Bacteria</taxon>
        <taxon>Pseudomonadati</taxon>
        <taxon>Pseudomonadota</taxon>
        <taxon>Alphaproteobacteria</taxon>
        <taxon>Hyphomicrobiales</taxon>
        <taxon>Methylobacteriaceae</taxon>
        <taxon>Methylorubrum</taxon>
    </lineage>
</organism>
<gene>
    <name evidence="1" type="ORF">MetexDRAFT_6328</name>
</gene>
<accession>H1KUL5</accession>
<sequence length="38" mass="3693">MGAQSAASPGVAILVSEWTFACAACGSPAVTWPADPTA</sequence>
<name>H1KUL5_METEX</name>
<protein>
    <submittedName>
        <fullName evidence="1">Uncharacterized protein</fullName>
    </submittedName>
</protein>
<comment type="caution">
    <text evidence="1">The sequence shown here is derived from an EMBL/GenBank/DDBJ whole genome shotgun (WGS) entry which is preliminary data.</text>
</comment>
<proteinExistence type="predicted"/>
<dbReference type="AlphaFoldDB" id="H1KUL5"/>
<feature type="non-terminal residue" evidence="1">
    <location>
        <position position="38"/>
    </location>
</feature>
<evidence type="ECO:0000313" key="2">
    <source>
        <dbReference type="Proteomes" id="UP000004382"/>
    </source>
</evidence>
<dbReference type="EMBL" id="AGJK01000408">
    <property type="protein sequence ID" value="EHP82130.1"/>
    <property type="molecule type" value="Genomic_DNA"/>
</dbReference>